<evidence type="ECO:0000256" key="1">
    <source>
        <dbReference type="SAM" id="Phobius"/>
    </source>
</evidence>
<keyword evidence="1" id="KW-0472">Membrane</keyword>
<protein>
    <submittedName>
        <fullName evidence="2">Uncharacterized protein</fullName>
    </submittedName>
</protein>
<evidence type="ECO:0000313" key="2">
    <source>
        <dbReference type="EMBL" id="KAK7244842.1"/>
    </source>
</evidence>
<dbReference type="Proteomes" id="UP001372338">
    <property type="component" value="Unassembled WGS sequence"/>
</dbReference>
<keyword evidence="3" id="KW-1185">Reference proteome</keyword>
<keyword evidence="1" id="KW-1133">Transmembrane helix</keyword>
<dbReference type="AlphaFoldDB" id="A0AAN9E437"/>
<keyword evidence="1" id="KW-0812">Transmembrane</keyword>
<dbReference type="EMBL" id="JAYWIO010000008">
    <property type="protein sequence ID" value="KAK7244842.1"/>
    <property type="molecule type" value="Genomic_DNA"/>
</dbReference>
<name>A0AAN9E437_CROPI</name>
<gene>
    <name evidence="2" type="ORF">RIF29_39670</name>
</gene>
<accession>A0AAN9E437</accession>
<organism evidence="2 3">
    <name type="scientific">Crotalaria pallida</name>
    <name type="common">Smooth rattlebox</name>
    <name type="synonym">Crotalaria striata</name>
    <dbReference type="NCBI Taxonomy" id="3830"/>
    <lineage>
        <taxon>Eukaryota</taxon>
        <taxon>Viridiplantae</taxon>
        <taxon>Streptophyta</taxon>
        <taxon>Embryophyta</taxon>
        <taxon>Tracheophyta</taxon>
        <taxon>Spermatophyta</taxon>
        <taxon>Magnoliopsida</taxon>
        <taxon>eudicotyledons</taxon>
        <taxon>Gunneridae</taxon>
        <taxon>Pentapetalae</taxon>
        <taxon>rosids</taxon>
        <taxon>fabids</taxon>
        <taxon>Fabales</taxon>
        <taxon>Fabaceae</taxon>
        <taxon>Papilionoideae</taxon>
        <taxon>50 kb inversion clade</taxon>
        <taxon>genistoids sensu lato</taxon>
        <taxon>core genistoids</taxon>
        <taxon>Crotalarieae</taxon>
        <taxon>Crotalaria</taxon>
    </lineage>
</organism>
<sequence>MLLNLDFGVVNSVLILQFFLMIVSVGCLCMNNALNKEGELLAAIFYDFIKLGALDKKFETDFCFQLGGHLEELIECLFELII</sequence>
<comment type="caution">
    <text evidence="2">The sequence shown here is derived from an EMBL/GenBank/DDBJ whole genome shotgun (WGS) entry which is preliminary data.</text>
</comment>
<feature type="transmembrane region" description="Helical" evidence="1">
    <location>
        <begin position="12"/>
        <end position="34"/>
    </location>
</feature>
<proteinExistence type="predicted"/>
<evidence type="ECO:0000313" key="3">
    <source>
        <dbReference type="Proteomes" id="UP001372338"/>
    </source>
</evidence>
<reference evidence="2 3" key="1">
    <citation type="submission" date="2024-01" db="EMBL/GenBank/DDBJ databases">
        <title>The genomes of 5 underutilized Papilionoideae crops provide insights into root nodulation and disease resistanc.</title>
        <authorList>
            <person name="Yuan L."/>
        </authorList>
    </citation>
    <scope>NUCLEOTIDE SEQUENCE [LARGE SCALE GENOMIC DNA]</scope>
    <source>
        <strain evidence="2">ZHUSHIDOU_FW_LH</strain>
        <tissue evidence="2">Leaf</tissue>
    </source>
</reference>